<proteinExistence type="predicted"/>
<dbReference type="RefSeq" id="WP_014428251.1">
    <property type="nucleotide sequence ID" value="NC_017075.1"/>
</dbReference>
<dbReference type="STRING" id="983917.RGE_20470"/>
<dbReference type="AlphaFoldDB" id="I0HQV1"/>
<keyword evidence="1" id="KW-1133">Transmembrane helix</keyword>
<keyword evidence="3" id="KW-1185">Reference proteome</keyword>
<dbReference type="HOGENOM" id="CLU_2791392_0_0_4"/>
<evidence type="ECO:0008006" key="4">
    <source>
        <dbReference type="Google" id="ProtNLM"/>
    </source>
</evidence>
<gene>
    <name evidence="2" type="ordered locus">RGE_20470</name>
</gene>
<sequence length="68" mass="7842">MKIERAVATLVFALVAGFVIYDSDPDWVRDPVLVIAFFFLVLIVDALIGRYFRRRDEGGRKRRNGNRA</sequence>
<name>I0HQV1_RUBGI</name>
<evidence type="ECO:0000313" key="3">
    <source>
        <dbReference type="Proteomes" id="UP000007883"/>
    </source>
</evidence>
<organism evidence="2 3">
    <name type="scientific">Rubrivivax gelatinosus (strain NBRC 100245 / IL144)</name>
    <dbReference type="NCBI Taxonomy" id="983917"/>
    <lineage>
        <taxon>Bacteria</taxon>
        <taxon>Pseudomonadati</taxon>
        <taxon>Pseudomonadota</taxon>
        <taxon>Betaproteobacteria</taxon>
        <taxon>Burkholderiales</taxon>
        <taxon>Sphaerotilaceae</taxon>
        <taxon>Rubrivivax</taxon>
    </lineage>
</organism>
<keyword evidence="1" id="KW-0812">Transmembrane</keyword>
<dbReference type="Proteomes" id="UP000007883">
    <property type="component" value="Chromosome"/>
</dbReference>
<protein>
    <recommendedName>
        <fullName evidence="4">Transmembrane protein</fullName>
    </recommendedName>
</protein>
<evidence type="ECO:0000256" key="1">
    <source>
        <dbReference type="SAM" id="Phobius"/>
    </source>
</evidence>
<feature type="transmembrane region" description="Helical" evidence="1">
    <location>
        <begin position="32"/>
        <end position="52"/>
    </location>
</feature>
<dbReference type="EMBL" id="AP012320">
    <property type="protein sequence ID" value="BAL95388.1"/>
    <property type="molecule type" value="Genomic_DNA"/>
</dbReference>
<evidence type="ECO:0000313" key="2">
    <source>
        <dbReference type="EMBL" id="BAL95388.1"/>
    </source>
</evidence>
<dbReference type="PATRIC" id="fig|983917.3.peg.1977"/>
<reference evidence="2 3" key="1">
    <citation type="journal article" date="2012" name="J. Bacteriol.">
        <title>Complete genome sequence of phototrophic betaproteobacterium Rubrivivax gelatinosus IL144.</title>
        <authorList>
            <person name="Nagashima S."/>
            <person name="Kamimura A."/>
            <person name="Shimizu T."/>
            <person name="Nakamura-isaki S."/>
            <person name="Aono E."/>
            <person name="Sakamoto K."/>
            <person name="Ichikawa N."/>
            <person name="Nakazawa H."/>
            <person name="Sekine M."/>
            <person name="Yamazaki S."/>
            <person name="Fujita N."/>
            <person name="Shimada K."/>
            <person name="Hanada S."/>
            <person name="Nagashima K.V.P."/>
        </authorList>
    </citation>
    <scope>NUCLEOTIDE SEQUENCE [LARGE SCALE GENOMIC DNA]</scope>
    <source>
        <strain evidence="3">NBRC 100245 / IL144</strain>
    </source>
</reference>
<accession>I0HQV1</accession>
<dbReference type="KEGG" id="rge:RGE_20470"/>
<keyword evidence="1" id="KW-0472">Membrane</keyword>